<protein>
    <recommendedName>
        <fullName evidence="2">SHSP domain-containing protein</fullName>
    </recommendedName>
</protein>
<dbReference type="PANTHER" id="PTHR11527">
    <property type="entry name" value="HEAT-SHOCK PROTEIN 20 FAMILY MEMBER"/>
    <property type="match status" value="1"/>
</dbReference>
<dbReference type="InterPro" id="IPR008978">
    <property type="entry name" value="HSP20-like_chaperone"/>
</dbReference>
<reference evidence="3 4" key="1">
    <citation type="submission" date="2014-04" db="EMBL/GenBank/DDBJ databases">
        <authorList>
            <consortium name="International Citrus Genome Consortium"/>
            <person name="Gmitter F."/>
            <person name="Chen C."/>
            <person name="Farmerie W."/>
            <person name="Harkins T."/>
            <person name="Desany B."/>
            <person name="Mohiuddin M."/>
            <person name="Kodira C."/>
            <person name="Borodovsky M."/>
            <person name="Lomsadze A."/>
            <person name="Burns P."/>
            <person name="Jenkins J."/>
            <person name="Prochnik S."/>
            <person name="Shu S."/>
            <person name="Chapman J."/>
            <person name="Pitluck S."/>
            <person name="Schmutz J."/>
            <person name="Rokhsar D."/>
        </authorList>
    </citation>
    <scope>NUCLEOTIDE SEQUENCE</scope>
</reference>
<proteinExistence type="predicted"/>
<evidence type="ECO:0000313" key="3">
    <source>
        <dbReference type="EMBL" id="KDO41679.1"/>
    </source>
</evidence>
<accession>A0A067DFF9</accession>
<dbReference type="Gene3D" id="2.60.40.790">
    <property type="match status" value="1"/>
</dbReference>
<evidence type="ECO:0000256" key="1">
    <source>
        <dbReference type="ARBA" id="ARBA00023016"/>
    </source>
</evidence>
<dbReference type="SUPFAM" id="SSF49764">
    <property type="entry name" value="HSP20-like chaperones"/>
    <property type="match status" value="1"/>
</dbReference>
<keyword evidence="4" id="KW-1185">Reference proteome</keyword>
<feature type="domain" description="SHSP" evidence="2">
    <location>
        <begin position="97"/>
        <end position="196"/>
    </location>
</feature>
<dbReference type="Pfam" id="PF00011">
    <property type="entry name" value="HSP20"/>
    <property type="match status" value="1"/>
</dbReference>
<sequence>MVGIDEDGKLLTIISKVASAHKDSSVITSSLFSFLKKKEGDTTSQIIRMEFNLPAGLNPNGFKAAIDDEGLLTLTFEKLVPNHSETPSDLEKVSVQWKSKKGVFHFKAHLPAGTKMEDMMVGIEGRKSLMIGICDLSKTEEGDTSTLMCVDGKNFRSFILPDGVNPNGFKTAMDDAGVLTVTFTKLKPEKKKLRPIAKKSLGCLAHAACLLICEKISDGI</sequence>
<dbReference type="EMBL" id="KK785590">
    <property type="protein sequence ID" value="KDO41679.1"/>
    <property type="molecule type" value="Genomic_DNA"/>
</dbReference>
<keyword evidence="1" id="KW-0346">Stress response</keyword>
<dbReference type="AlphaFoldDB" id="A0A067DFF9"/>
<dbReference type="GO" id="GO:0009408">
    <property type="term" value="P:response to heat"/>
    <property type="evidence" value="ECO:0000318"/>
    <property type="project" value="GO_Central"/>
</dbReference>
<dbReference type="GO" id="GO:0051082">
    <property type="term" value="F:unfolded protein binding"/>
    <property type="evidence" value="ECO:0000318"/>
    <property type="project" value="GO_Central"/>
</dbReference>
<dbReference type="InterPro" id="IPR031107">
    <property type="entry name" value="Small_HSP"/>
</dbReference>
<organism evidence="3 4">
    <name type="scientific">Citrus sinensis</name>
    <name type="common">Sweet orange</name>
    <name type="synonym">Citrus aurantium var. sinensis</name>
    <dbReference type="NCBI Taxonomy" id="2711"/>
    <lineage>
        <taxon>Eukaryota</taxon>
        <taxon>Viridiplantae</taxon>
        <taxon>Streptophyta</taxon>
        <taxon>Embryophyta</taxon>
        <taxon>Tracheophyta</taxon>
        <taxon>Spermatophyta</taxon>
        <taxon>Magnoliopsida</taxon>
        <taxon>eudicotyledons</taxon>
        <taxon>Gunneridae</taxon>
        <taxon>Pentapetalae</taxon>
        <taxon>rosids</taxon>
        <taxon>malvids</taxon>
        <taxon>Sapindales</taxon>
        <taxon>Rutaceae</taxon>
        <taxon>Aurantioideae</taxon>
        <taxon>Citrus</taxon>
    </lineage>
</organism>
<gene>
    <name evidence="3" type="ORF">CISIN_1g040821mg</name>
</gene>
<dbReference type="GO" id="GO:0042542">
    <property type="term" value="P:response to hydrogen peroxide"/>
    <property type="evidence" value="ECO:0000318"/>
    <property type="project" value="GO_Central"/>
</dbReference>
<dbReference type="GO" id="GO:0006457">
    <property type="term" value="P:protein folding"/>
    <property type="evidence" value="ECO:0000318"/>
    <property type="project" value="GO_Central"/>
</dbReference>
<dbReference type="GO" id="GO:0009651">
    <property type="term" value="P:response to salt stress"/>
    <property type="evidence" value="ECO:0000318"/>
    <property type="project" value="GO_Central"/>
</dbReference>
<evidence type="ECO:0000313" key="4">
    <source>
        <dbReference type="Proteomes" id="UP000027120"/>
    </source>
</evidence>
<dbReference type="GO" id="GO:0051259">
    <property type="term" value="P:protein complex oligomerization"/>
    <property type="evidence" value="ECO:0000318"/>
    <property type="project" value="GO_Central"/>
</dbReference>
<evidence type="ECO:0000259" key="2">
    <source>
        <dbReference type="Pfam" id="PF00011"/>
    </source>
</evidence>
<dbReference type="Proteomes" id="UP000027120">
    <property type="component" value="Unassembled WGS sequence"/>
</dbReference>
<dbReference type="InterPro" id="IPR002068">
    <property type="entry name" value="A-crystallin/Hsp20_dom"/>
</dbReference>
<name>A0A067DFF9_CITSI</name>